<keyword evidence="2" id="KW-1185">Reference proteome</keyword>
<gene>
    <name evidence="1" type="ORF">RF11_12533</name>
</gene>
<sequence length="272" mass="31218">MGKPKLMDCPTKNFSVTGAPMLVLTRFNINTSLCGVKDMANLEFVVSNSVKIVSESYCRRNTKFEYFRKMYPDLSKISKFVKNELGRLKGVELKIKFFHNYNSVFYKPRTVPFRRWNQQEFGYIHNSMMLLHPSFLFANLKMLTANNSEWVSIIPMKIIQYLETMFASDNVLAHFDPNLPVVIAYDASNIHFECFKDVKLITEKVCSNLQGSVIDHARNVGSRLPYYGPDPKFDSVESSNDSDIVCSINTPGLQISPSKREIFQLETATIQF</sequence>
<dbReference type="EMBL" id="JWZT01005350">
    <property type="protein sequence ID" value="KII61282.1"/>
    <property type="molecule type" value="Genomic_DNA"/>
</dbReference>
<dbReference type="Proteomes" id="UP000031668">
    <property type="component" value="Unassembled WGS sequence"/>
</dbReference>
<name>A0A0C2IWM4_THEKT</name>
<evidence type="ECO:0000313" key="2">
    <source>
        <dbReference type="Proteomes" id="UP000031668"/>
    </source>
</evidence>
<reference evidence="1 2" key="1">
    <citation type="journal article" date="2014" name="Genome Biol. Evol.">
        <title>The genome of the myxosporean Thelohanellus kitauei shows adaptations to nutrient acquisition within its fish host.</title>
        <authorList>
            <person name="Yang Y."/>
            <person name="Xiong J."/>
            <person name="Zhou Z."/>
            <person name="Huo F."/>
            <person name="Miao W."/>
            <person name="Ran C."/>
            <person name="Liu Y."/>
            <person name="Zhang J."/>
            <person name="Feng J."/>
            <person name="Wang M."/>
            <person name="Wang M."/>
            <person name="Wang L."/>
            <person name="Yao B."/>
        </authorList>
    </citation>
    <scope>NUCLEOTIDE SEQUENCE [LARGE SCALE GENOMIC DNA]</scope>
    <source>
        <strain evidence="1">Wuqing</strain>
    </source>
</reference>
<proteinExistence type="predicted"/>
<accession>A0A0C2IWM4</accession>
<organism evidence="1 2">
    <name type="scientific">Thelohanellus kitauei</name>
    <name type="common">Myxosporean</name>
    <dbReference type="NCBI Taxonomy" id="669202"/>
    <lineage>
        <taxon>Eukaryota</taxon>
        <taxon>Metazoa</taxon>
        <taxon>Cnidaria</taxon>
        <taxon>Myxozoa</taxon>
        <taxon>Myxosporea</taxon>
        <taxon>Bivalvulida</taxon>
        <taxon>Platysporina</taxon>
        <taxon>Myxobolidae</taxon>
        <taxon>Thelohanellus</taxon>
    </lineage>
</organism>
<evidence type="ECO:0000313" key="1">
    <source>
        <dbReference type="EMBL" id="KII61282.1"/>
    </source>
</evidence>
<comment type="caution">
    <text evidence="1">The sequence shown here is derived from an EMBL/GenBank/DDBJ whole genome shotgun (WGS) entry which is preliminary data.</text>
</comment>
<protein>
    <submittedName>
        <fullName evidence="1">Uncharacterized protein</fullName>
    </submittedName>
</protein>
<dbReference type="AlphaFoldDB" id="A0A0C2IWM4"/>